<protein>
    <recommendedName>
        <fullName evidence="3">SuB0782 undefined product 764400:764714 forward MW:11955</fullName>
    </recommendedName>
</protein>
<dbReference type="EMBL" id="JAFLWI010000009">
    <property type="protein sequence ID" value="MBO0482212.1"/>
    <property type="molecule type" value="Genomic_DNA"/>
</dbReference>
<name>A0ABS3I0H6_9ENTE</name>
<reference evidence="1 2" key="1">
    <citation type="submission" date="2021-03" db="EMBL/GenBank/DDBJ databases">
        <title>Enterococcal diversity collection.</title>
        <authorList>
            <person name="Gilmore M.S."/>
            <person name="Schwartzman J."/>
            <person name="Van Tyne D."/>
            <person name="Martin M."/>
            <person name="Earl A.M."/>
            <person name="Manson A.L."/>
            <person name="Straub T."/>
            <person name="Salamzade R."/>
            <person name="Saavedra J."/>
            <person name="Lebreton F."/>
            <person name="Prichula J."/>
            <person name="Schaufler K."/>
            <person name="Gaca A."/>
            <person name="Sgardioli B."/>
            <person name="Wagenaar J."/>
            <person name="Strong T."/>
        </authorList>
    </citation>
    <scope>NUCLEOTIDE SEQUENCE [LARGE SCALE GENOMIC DNA]</scope>
    <source>
        <strain evidence="1 2">MSG2901</strain>
    </source>
</reference>
<gene>
    <name evidence="1" type="ORF">JZO71_07760</name>
</gene>
<comment type="caution">
    <text evidence="1">The sequence shown here is derived from an EMBL/GenBank/DDBJ whole genome shotgun (WGS) entry which is preliminary data.</text>
</comment>
<dbReference type="RefSeq" id="WP_206898933.1">
    <property type="nucleotide sequence ID" value="NZ_JAFLWI010000009.1"/>
</dbReference>
<accession>A0ABS3I0H6</accession>
<organism evidence="1 2">
    <name type="scientific">Candidatus Enterococcus courvalinii</name>
    <dbReference type="NCBI Taxonomy" id="2815329"/>
    <lineage>
        <taxon>Bacteria</taxon>
        <taxon>Bacillati</taxon>
        <taxon>Bacillota</taxon>
        <taxon>Bacilli</taxon>
        <taxon>Lactobacillales</taxon>
        <taxon>Enterococcaceae</taxon>
        <taxon>Enterococcus</taxon>
    </lineage>
</organism>
<dbReference type="Proteomes" id="UP000664832">
    <property type="component" value="Unassembled WGS sequence"/>
</dbReference>
<evidence type="ECO:0000313" key="2">
    <source>
        <dbReference type="Proteomes" id="UP000664832"/>
    </source>
</evidence>
<sequence length="104" mass="12374">MKTRYKQGGYSTQTAKEYVDTNKPIYLLSTELEEQYKFEDNKRTDEITGYKAWFSQEGLPPFSVKFENEVTLPKYMTLIQFENLKGIEIRYNVYFKADDLSEIK</sequence>
<evidence type="ECO:0000313" key="1">
    <source>
        <dbReference type="EMBL" id="MBO0482212.1"/>
    </source>
</evidence>
<proteinExistence type="predicted"/>
<evidence type="ECO:0008006" key="3">
    <source>
        <dbReference type="Google" id="ProtNLM"/>
    </source>
</evidence>
<keyword evidence="2" id="KW-1185">Reference proteome</keyword>